<dbReference type="InterPro" id="IPR048502">
    <property type="entry name" value="NamZ_N"/>
</dbReference>
<dbReference type="PANTHER" id="PTHR42915">
    <property type="entry name" value="HYPOTHETICAL 460 KDA PROTEIN IN FEUA-SIGW INTERGENIC REGION [PRECURSOR]"/>
    <property type="match status" value="1"/>
</dbReference>
<reference evidence="3 4" key="1">
    <citation type="submission" date="2016-10" db="EMBL/GenBank/DDBJ databases">
        <authorList>
            <person name="de Groot N.N."/>
        </authorList>
    </citation>
    <scope>NUCLEOTIDE SEQUENCE [LARGE SCALE GENOMIC DNA]</scope>
    <source>
        <strain evidence="4">E92,LMG 26720,CCM 7988</strain>
    </source>
</reference>
<dbReference type="STRING" id="1079859.SAMN04515674_12124"/>
<feature type="domain" description="Peptidoglycan beta-N-acetylmuramidase NamZ N-terminal" evidence="1">
    <location>
        <begin position="22"/>
        <end position="225"/>
    </location>
</feature>
<dbReference type="RefSeq" id="WP_092019676.1">
    <property type="nucleotide sequence ID" value="NZ_FOXH01000021.1"/>
</dbReference>
<protein>
    <submittedName>
        <fullName evidence="3">Uncharacterized conserved protein YbbC, DUF1343 family</fullName>
    </submittedName>
</protein>
<feature type="domain" description="Peptidoglycan beta-N-acetylmuramidase NamZ C-terminal" evidence="2">
    <location>
        <begin position="229"/>
        <end position="390"/>
    </location>
</feature>
<keyword evidence="4" id="KW-1185">Reference proteome</keyword>
<dbReference type="PIRSF" id="PIRSF016719">
    <property type="entry name" value="UCP016719"/>
    <property type="match status" value="1"/>
</dbReference>
<sequence length="391" mass="43569">MILQFGIDQLIASPEKLAGKKVGLITNDAAKTSNLQPGRKALAEAGIGLVLLFSPEHGLEATGKDGASMPDSTDPLTNLPVISIYGQQIKPDIGLLQTLDVLLFDLPDIGSRFYTYIWTLSYVMESCAEANLPLIILDRPNPISGNLTLSEGPMLDEERFSSFIGRWNIPIRHSLTVGELALFWKATKFIDADLTIIPVKGWKRAQFYHELNVTFVPTSPAISNAETALIYPGTCLFEGINISEGRGTNSPFKCIGAPWMQAGKLAEAIKTLSLNGLAVQPVTFIPAEGEYENQRCEGVELFITDYQTFRPVETGLTIMAVIREMYPENFQWAAYPTNVNKTGSGHFDLLMGQDYVRKVFEQNPEQFRQEIKKFTDVSDWNDRVRDFLLYD</sequence>
<accession>A0A1I5YT08</accession>
<name>A0A1I5YT08_9BACT</name>
<gene>
    <name evidence="3" type="ORF">SAMN04515674_12124</name>
</gene>
<dbReference type="GO" id="GO:0033922">
    <property type="term" value="F:peptidoglycan beta-N-acetylmuramidase activity"/>
    <property type="evidence" value="ECO:0007669"/>
    <property type="project" value="InterPro"/>
</dbReference>
<dbReference type="OrthoDB" id="9801061at2"/>
<dbReference type="Proteomes" id="UP000199306">
    <property type="component" value="Unassembled WGS sequence"/>
</dbReference>
<evidence type="ECO:0000313" key="4">
    <source>
        <dbReference type="Proteomes" id="UP000199306"/>
    </source>
</evidence>
<dbReference type="PANTHER" id="PTHR42915:SF1">
    <property type="entry name" value="PEPTIDOGLYCAN BETA-N-ACETYLMURAMIDASE NAMZ"/>
    <property type="match status" value="1"/>
</dbReference>
<dbReference type="Pfam" id="PF07075">
    <property type="entry name" value="NamZ_N"/>
    <property type="match status" value="1"/>
</dbReference>
<evidence type="ECO:0000313" key="3">
    <source>
        <dbReference type="EMBL" id="SFQ47007.1"/>
    </source>
</evidence>
<dbReference type="AlphaFoldDB" id="A0A1I5YT08"/>
<dbReference type="Gene3D" id="3.40.50.12170">
    <property type="entry name" value="Uncharacterised protein PF07075, DUF1343"/>
    <property type="match status" value="1"/>
</dbReference>
<dbReference type="Pfam" id="PF20732">
    <property type="entry name" value="NamZ_C"/>
    <property type="match status" value="1"/>
</dbReference>
<dbReference type="InterPro" id="IPR048503">
    <property type="entry name" value="NamZ_C"/>
</dbReference>
<dbReference type="Gene3D" id="3.90.1150.140">
    <property type="match status" value="1"/>
</dbReference>
<organism evidence="3 4">
    <name type="scientific">Pseudarcicella hirudinis</name>
    <dbReference type="NCBI Taxonomy" id="1079859"/>
    <lineage>
        <taxon>Bacteria</taxon>
        <taxon>Pseudomonadati</taxon>
        <taxon>Bacteroidota</taxon>
        <taxon>Cytophagia</taxon>
        <taxon>Cytophagales</taxon>
        <taxon>Flectobacillaceae</taxon>
        <taxon>Pseudarcicella</taxon>
    </lineage>
</organism>
<proteinExistence type="predicted"/>
<dbReference type="EMBL" id="FOXH01000021">
    <property type="protein sequence ID" value="SFQ47007.1"/>
    <property type="molecule type" value="Genomic_DNA"/>
</dbReference>
<evidence type="ECO:0000259" key="1">
    <source>
        <dbReference type="Pfam" id="PF07075"/>
    </source>
</evidence>
<evidence type="ECO:0000259" key="2">
    <source>
        <dbReference type="Pfam" id="PF20732"/>
    </source>
</evidence>
<dbReference type="InterPro" id="IPR008302">
    <property type="entry name" value="NamZ"/>
</dbReference>